<dbReference type="AlphaFoldDB" id="A0A1M4SVQ5"/>
<dbReference type="EMBL" id="FQVM01000001">
    <property type="protein sequence ID" value="SHE36271.1"/>
    <property type="molecule type" value="Genomic_DNA"/>
</dbReference>
<keyword evidence="1" id="KW-1133">Transmembrane helix</keyword>
<feature type="transmembrane region" description="Helical" evidence="1">
    <location>
        <begin position="7"/>
        <end position="28"/>
    </location>
</feature>
<dbReference type="OrthoDB" id="1933790at2"/>
<gene>
    <name evidence="2" type="ORF">SAMN05443638_101200</name>
</gene>
<dbReference type="Proteomes" id="UP000184035">
    <property type="component" value="Unassembled WGS sequence"/>
</dbReference>
<sequence>MKKGSKNIYVLAIVIILFVSFCLNIYLLTLKEVYKNRTGKKIYNEILLAKNNNEKILKSLELWNGDNKINKKELIEMNYNYEELHDNILQLLDEYNFYQSSNIVFLSKKVDTGEIVENDIYNQILSYMDQIIQKGLYECGEYLELKESDKNNLKIMLTISNNVKNYFDEIIGSTSKDNDYEEFRKKVLKDDFWVDVLQSINKINDKYKNLDFSDS</sequence>
<protein>
    <recommendedName>
        <fullName evidence="4">Reticulocyte-binding protein</fullName>
    </recommendedName>
</protein>
<evidence type="ECO:0000256" key="1">
    <source>
        <dbReference type="SAM" id="Phobius"/>
    </source>
</evidence>
<reference evidence="2 3" key="1">
    <citation type="submission" date="2016-11" db="EMBL/GenBank/DDBJ databases">
        <authorList>
            <person name="Jaros S."/>
            <person name="Januszkiewicz K."/>
            <person name="Wedrychowicz H."/>
        </authorList>
    </citation>
    <scope>NUCLEOTIDE SEQUENCE [LARGE SCALE GENOMIC DNA]</scope>
    <source>
        <strain evidence="2 3">DSM 2631</strain>
    </source>
</reference>
<dbReference type="RefSeq" id="WP_072892353.1">
    <property type="nucleotide sequence ID" value="NZ_FQVM01000001.1"/>
</dbReference>
<keyword evidence="3" id="KW-1185">Reference proteome</keyword>
<evidence type="ECO:0000313" key="2">
    <source>
        <dbReference type="EMBL" id="SHE36271.1"/>
    </source>
</evidence>
<organism evidence="2 3">
    <name type="scientific">Clostridium fallax</name>
    <dbReference type="NCBI Taxonomy" id="1533"/>
    <lineage>
        <taxon>Bacteria</taxon>
        <taxon>Bacillati</taxon>
        <taxon>Bacillota</taxon>
        <taxon>Clostridia</taxon>
        <taxon>Eubacteriales</taxon>
        <taxon>Clostridiaceae</taxon>
        <taxon>Clostridium</taxon>
    </lineage>
</organism>
<accession>A0A1M4SVQ5</accession>
<proteinExistence type="predicted"/>
<evidence type="ECO:0000313" key="3">
    <source>
        <dbReference type="Proteomes" id="UP000184035"/>
    </source>
</evidence>
<keyword evidence="1" id="KW-0812">Transmembrane</keyword>
<name>A0A1M4SVQ5_9CLOT</name>
<dbReference type="STRING" id="1533.SAMN05443638_101200"/>
<keyword evidence="1" id="KW-0472">Membrane</keyword>
<evidence type="ECO:0008006" key="4">
    <source>
        <dbReference type="Google" id="ProtNLM"/>
    </source>
</evidence>